<keyword evidence="2" id="KW-1185">Reference proteome</keyword>
<evidence type="ECO:0000313" key="2">
    <source>
        <dbReference type="Proteomes" id="UP000706333"/>
    </source>
</evidence>
<reference evidence="1" key="2">
    <citation type="journal article" date="2020" name="Microorganisms">
        <title>Osmotic Adaptation and Compatible Solute Biosynthesis of Phototrophic Bacteria as Revealed from Genome Analyses.</title>
        <authorList>
            <person name="Imhoff J.F."/>
            <person name="Rahn T."/>
            <person name="Kunzel S."/>
            <person name="Keller A."/>
            <person name="Neulinger S.C."/>
        </authorList>
    </citation>
    <scope>NUCLEOTIDE SEQUENCE</scope>
    <source>
        <strain evidence="1">LMG 28126</strain>
    </source>
</reference>
<organism evidence="1 2">
    <name type="scientific">Rhodobaculum claviforme</name>
    <dbReference type="NCBI Taxonomy" id="1549854"/>
    <lineage>
        <taxon>Bacteria</taxon>
        <taxon>Pseudomonadati</taxon>
        <taxon>Pseudomonadota</taxon>
        <taxon>Alphaproteobacteria</taxon>
        <taxon>Rhodobacterales</taxon>
        <taxon>Paracoccaceae</taxon>
        <taxon>Rhodobaculum</taxon>
    </lineage>
</organism>
<gene>
    <name evidence="1" type="ORF">CCR87_12040</name>
</gene>
<feature type="non-terminal residue" evidence="1">
    <location>
        <position position="1"/>
    </location>
</feature>
<accession>A0A934WK07</accession>
<dbReference type="Proteomes" id="UP000706333">
    <property type="component" value="Unassembled WGS sequence"/>
</dbReference>
<reference evidence="1" key="1">
    <citation type="submission" date="2017-05" db="EMBL/GenBank/DDBJ databases">
        <authorList>
            <person name="Imhoff J.F."/>
            <person name="Rahn T."/>
            <person name="Kuenzel S."/>
            <person name="Neulinger S.C."/>
        </authorList>
    </citation>
    <scope>NUCLEOTIDE SEQUENCE</scope>
    <source>
        <strain evidence="1">LMG 28126</strain>
    </source>
</reference>
<evidence type="ECO:0000313" key="1">
    <source>
        <dbReference type="EMBL" id="MBK5928048.1"/>
    </source>
</evidence>
<sequence>PAPPGGWSTDWATDAGAIARTRATLAARFTAEGLRLEGLDLEPGRATVRFTNLRHEAQPRALGRAARILSAVLPPSVEEIVLLPAVRGLAVSAVTLRRSDLEELEHDPDGADALRARTAIDDAAASLGPQPLLIAHPADAPRLGWSVLPYLAPTIMDPSSPVRLEAGLRAEARFALASNLLVSGALTQRVAGNLGGTTRAPEACRSDGFCYERVRSDATSYVSDSPVLERLTMAHFSRPGANLYGRLSAGWLERMYAGVSAEVLWKPAAGPLALGAEVNRVRRRAPSSFGGLLDYEVTTGHVSAYVDFGAGYVGQIDVGQYLAGDRGATLSLSREFASGWRLGAYATLTDMPFSAFGEGSFDKGITITIPVTWFDGRPSRARSSQTIRSLQRDGGARLDVANRLYPMVRDLHRAALDDSWGTVWQ</sequence>
<dbReference type="EMBL" id="NHSD01000285">
    <property type="protein sequence ID" value="MBK5928048.1"/>
    <property type="molecule type" value="Genomic_DNA"/>
</dbReference>
<name>A0A934WK07_9RHOB</name>
<dbReference type="Pfam" id="PF06082">
    <property type="entry name" value="YjbH"/>
    <property type="match status" value="1"/>
</dbReference>
<dbReference type="InterPro" id="IPR010344">
    <property type="entry name" value="YbjH"/>
</dbReference>
<dbReference type="AlphaFoldDB" id="A0A934WK07"/>
<evidence type="ECO:0008006" key="3">
    <source>
        <dbReference type="Google" id="ProtNLM"/>
    </source>
</evidence>
<proteinExistence type="predicted"/>
<protein>
    <recommendedName>
        <fullName evidence="3">Exopolysaccharide biosynthesis protein YbjH</fullName>
    </recommendedName>
</protein>
<dbReference type="RefSeq" id="WP_201157800.1">
    <property type="nucleotide sequence ID" value="NZ_NHSD01000285.1"/>
</dbReference>
<comment type="caution">
    <text evidence="1">The sequence shown here is derived from an EMBL/GenBank/DDBJ whole genome shotgun (WGS) entry which is preliminary data.</text>
</comment>